<dbReference type="Pfam" id="PF13387">
    <property type="entry name" value="Lnb_N"/>
    <property type="match status" value="1"/>
</dbReference>
<organism evidence="4 5">
    <name type="scientific">Euzebyella saccharophila</name>
    <dbReference type="NCBI Taxonomy" id="679664"/>
    <lineage>
        <taxon>Bacteria</taxon>
        <taxon>Pseudomonadati</taxon>
        <taxon>Bacteroidota</taxon>
        <taxon>Flavobacteriia</taxon>
        <taxon>Flavobacteriales</taxon>
        <taxon>Flavobacteriaceae</taxon>
        <taxon>Euzebyella</taxon>
    </lineage>
</organism>
<protein>
    <submittedName>
        <fullName evidence="4">DUF4105 domain-containing protein</fullName>
    </submittedName>
</protein>
<evidence type="ECO:0000259" key="2">
    <source>
        <dbReference type="Pfam" id="PF13387"/>
    </source>
</evidence>
<feature type="transmembrane region" description="Helical" evidence="1">
    <location>
        <begin position="282"/>
        <end position="302"/>
    </location>
</feature>
<dbReference type="InterPro" id="IPR057436">
    <property type="entry name" value="5TMH_Lnb"/>
</dbReference>
<keyword evidence="1" id="KW-0812">Transmembrane</keyword>
<feature type="transmembrane region" description="Helical" evidence="1">
    <location>
        <begin position="342"/>
        <end position="361"/>
    </location>
</feature>
<reference evidence="5" key="1">
    <citation type="journal article" date="2019" name="Int. J. Syst. Evol. Microbiol.">
        <title>The Global Catalogue of Microorganisms (GCM) 10K type strain sequencing project: providing services to taxonomists for standard genome sequencing and annotation.</title>
        <authorList>
            <consortium name="The Broad Institute Genomics Platform"/>
            <consortium name="The Broad Institute Genome Sequencing Center for Infectious Disease"/>
            <person name="Wu L."/>
            <person name="Ma J."/>
        </authorList>
    </citation>
    <scope>NUCLEOTIDE SEQUENCE [LARGE SCALE GENOMIC DNA]</scope>
    <source>
        <strain evidence="5">CECT 7477</strain>
    </source>
</reference>
<gene>
    <name evidence="4" type="ORF">ACFOUT_00455</name>
</gene>
<keyword evidence="1" id="KW-0472">Membrane</keyword>
<dbReference type="Proteomes" id="UP001595814">
    <property type="component" value="Unassembled WGS sequence"/>
</dbReference>
<dbReference type="EMBL" id="JBHSAW010000001">
    <property type="protein sequence ID" value="MFC4094323.1"/>
    <property type="molecule type" value="Genomic_DNA"/>
</dbReference>
<name>A0ABV8JKP9_9FLAO</name>
<dbReference type="RefSeq" id="WP_192462567.1">
    <property type="nucleotide sequence ID" value="NZ_JACYFJ010000004.1"/>
</dbReference>
<feature type="domain" description="Lnb-like transmembrane" evidence="3">
    <location>
        <begin position="252"/>
        <end position="388"/>
    </location>
</feature>
<feature type="transmembrane region" description="Helical" evidence="1">
    <location>
        <begin position="314"/>
        <end position="330"/>
    </location>
</feature>
<evidence type="ECO:0000259" key="3">
    <source>
        <dbReference type="Pfam" id="PF25221"/>
    </source>
</evidence>
<comment type="caution">
    <text evidence="4">The sequence shown here is derived from an EMBL/GenBank/DDBJ whole genome shotgun (WGS) entry which is preliminary data.</text>
</comment>
<feature type="transmembrane region" description="Helical" evidence="1">
    <location>
        <begin position="250"/>
        <end position="270"/>
    </location>
</feature>
<dbReference type="Pfam" id="PF25221">
    <property type="entry name" value="5TMH_Lnb"/>
    <property type="match status" value="1"/>
</dbReference>
<feature type="domain" description="Lnb N-terminal periplasmic" evidence="2">
    <location>
        <begin position="28"/>
        <end position="164"/>
    </location>
</feature>
<keyword evidence="5" id="KW-1185">Reference proteome</keyword>
<keyword evidence="1" id="KW-1133">Transmembrane helix</keyword>
<evidence type="ECO:0000256" key="1">
    <source>
        <dbReference type="SAM" id="Phobius"/>
    </source>
</evidence>
<feature type="transmembrane region" description="Helical" evidence="1">
    <location>
        <begin position="367"/>
        <end position="386"/>
    </location>
</feature>
<proteinExistence type="predicted"/>
<evidence type="ECO:0000313" key="4">
    <source>
        <dbReference type="EMBL" id="MFC4094323.1"/>
    </source>
</evidence>
<accession>A0ABV8JKP9</accession>
<sequence>MRQVFLLLLTALCLNVYSQKVKLTPQSQLSIITCGPGDQVYSSFGHSSIRVYDASQKIDVVYNYGTFDFTTPNFTLKFARGKLNYTLARQNFPYFLLSYEEENRWVKEQILNLNLQEKQKLFQFLENNYKPENRDYKYDFFYDNCSTKIWDIFKENYGNELQFKDDYLKNKPDVSHRALIRSYVSINSWLGFGIDLALGSLVDDNATPFEHMFLPDYTMEQIAVATLNDKALAQDAKTLFESKPVDRSTFFLLSPAFWFLLILIAVLLLTFLDFKNNTRRRWLDFVLFLVPGLIGAGIIFLWFFTDHTQTADNYNILWAFPAHLFVAFIVSKRKGPNWVAKYALFSLGLILVSAIVWLVGLQSFSPVFILLWLTLAVRYLFLFWSYQKPLLA</sequence>
<evidence type="ECO:0000313" key="5">
    <source>
        <dbReference type="Proteomes" id="UP001595814"/>
    </source>
</evidence>
<dbReference type="InterPro" id="IPR025178">
    <property type="entry name" value="Lnb_N"/>
</dbReference>